<dbReference type="RefSeq" id="WP_305907249.1">
    <property type="nucleotide sequence ID" value="NZ_CP157743.1"/>
</dbReference>
<reference evidence="2 3" key="1">
    <citation type="journal article" date="2024" name="Microbiology">
        <title>Methylomarinum rosea sp. nov., a novel halophilic methanotrophic bacterium from the hypersaline Lake Elton.</title>
        <authorList>
            <person name="Suleimanov R.Z."/>
            <person name="Oshkin I.Y."/>
            <person name="Danilova O.V."/>
            <person name="Suzina N.E."/>
            <person name="Dedysh S.N."/>
        </authorList>
    </citation>
    <scope>NUCLEOTIDE SEQUENCE [LARGE SCALE GENOMIC DNA]</scope>
    <source>
        <strain evidence="2 3">Ch1-1</strain>
    </source>
</reference>
<protein>
    <recommendedName>
        <fullName evidence="4">DUF3829 domain-containing protein</fullName>
    </recommendedName>
</protein>
<keyword evidence="3" id="KW-1185">Reference proteome</keyword>
<evidence type="ECO:0000256" key="1">
    <source>
        <dbReference type="SAM" id="SignalP"/>
    </source>
</evidence>
<evidence type="ECO:0000313" key="3">
    <source>
        <dbReference type="Proteomes" id="UP001225378"/>
    </source>
</evidence>
<dbReference type="PROSITE" id="PS51257">
    <property type="entry name" value="PROKAR_LIPOPROTEIN"/>
    <property type="match status" value="1"/>
</dbReference>
<dbReference type="KEGG" id="mech:Q9L42_016955"/>
<feature type="chain" id="PRO_5043493209" description="DUF3829 domain-containing protein" evidence="1">
    <location>
        <begin position="25"/>
        <end position="303"/>
    </location>
</feature>
<name>A0AAU7NSU4_9GAMM</name>
<sequence length="303" mass="33549">MTDCKLILALPLLTLTLLSGCANLDAVGKFADGAQKLSWASAEFYQAELETDRELAGLTVDLAEPVVAGESAWVNASKGENLIAEARRNKAAVMALANYAGSLKTIATYDDDKALQQSASDLSHSLISLSRELDGDIDPNESALAEAIKRLATLYSQLKSRDIVRSKVKQAHPHVETIVRTMIDDIERQQVRFSLTRLNANVNREQWFNAFKKDYQSGNLSASQKALISIAAGQLVEDELRERLSELPKRRFLSQLKRTANSCLAAHRAIHDSDLKDDAEVLLELAADTRKLYRRLRDVNKGE</sequence>
<dbReference type="AlphaFoldDB" id="A0AAU7NSU4"/>
<gene>
    <name evidence="2" type="ORF">Q9L42_016955</name>
</gene>
<proteinExistence type="predicted"/>
<evidence type="ECO:0000313" key="2">
    <source>
        <dbReference type="EMBL" id="XBS20027.1"/>
    </source>
</evidence>
<keyword evidence="1" id="KW-0732">Signal</keyword>
<accession>A0AAU7NSU4</accession>
<organism evidence="2 3">
    <name type="scientific">Methylomarinum roseum</name>
    <dbReference type="NCBI Taxonomy" id="3067653"/>
    <lineage>
        <taxon>Bacteria</taxon>
        <taxon>Pseudomonadati</taxon>
        <taxon>Pseudomonadota</taxon>
        <taxon>Gammaproteobacteria</taxon>
        <taxon>Methylococcales</taxon>
        <taxon>Methylococcaceae</taxon>
        <taxon>Methylomarinum</taxon>
    </lineage>
</organism>
<dbReference type="EMBL" id="CP157743">
    <property type="protein sequence ID" value="XBS20027.1"/>
    <property type="molecule type" value="Genomic_DNA"/>
</dbReference>
<dbReference type="Proteomes" id="UP001225378">
    <property type="component" value="Chromosome"/>
</dbReference>
<feature type="signal peptide" evidence="1">
    <location>
        <begin position="1"/>
        <end position="24"/>
    </location>
</feature>
<evidence type="ECO:0008006" key="4">
    <source>
        <dbReference type="Google" id="ProtNLM"/>
    </source>
</evidence>